<evidence type="ECO:0000256" key="3">
    <source>
        <dbReference type="ARBA" id="ARBA00022617"/>
    </source>
</evidence>
<evidence type="ECO:0000256" key="9">
    <source>
        <dbReference type="RuleBase" id="RU000461"/>
    </source>
</evidence>
<name>A0A9N9SQY3_DIABA</name>
<keyword evidence="5 9" id="KW-0560">Oxidoreductase</keyword>
<dbReference type="PRINTS" id="PR00463">
    <property type="entry name" value="EP450I"/>
</dbReference>
<dbReference type="GO" id="GO:0004497">
    <property type="term" value="F:monooxygenase activity"/>
    <property type="evidence" value="ECO:0007669"/>
    <property type="project" value="UniProtKB-KW"/>
</dbReference>
<evidence type="ECO:0000256" key="8">
    <source>
        <dbReference type="PIRSR" id="PIRSR602401-1"/>
    </source>
</evidence>
<comment type="similarity">
    <text evidence="2 9">Belongs to the cytochrome P450 family.</text>
</comment>
<dbReference type="InterPro" id="IPR050479">
    <property type="entry name" value="CYP11_CYP27_families"/>
</dbReference>
<dbReference type="GO" id="GO:0005506">
    <property type="term" value="F:iron ion binding"/>
    <property type="evidence" value="ECO:0007669"/>
    <property type="project" value="InterPro"/>
</dbReference>
<dbReference type="InterPro" id="IPR001128">
    <property type="entry name" value="Cyt_P450"/>
</dbReference>
<evidence type="ECO:0000256" key="2">
    <source>
        <dbReference type="ARBA" id="ARBA00010617"/>
    </source>
</evidence>
<feature type="binding site" description="axial binding residue" evidence="8">
    <location>
        <position position="142"/>
    </location>
    <ligand>
        <name>heme</name>
        <dbReference type="ChEBI" id="CHEBI:30413"/>
    </ligand>
    <ligandPart>
        <name>Fe</name>
        <dbReference type="ChEBI" id="CHEBI:18248"/>
    </ligandPart>
</feature>
<evidence type="ECO:0008006" key="13">
    <source>
        <dbReference type="Google" id="ProtNLM"/>
    </source>
</evidence>
<organism evidence="11 12">
    <name type="scientific">Diabrotica balteata</name>
    <name type="common">Banded cucumber beetle</name>
    <dbReference type="NCBI Taxonomy" id="107213"/>
    <lineage>
        <taxon>Eukaryota</taxon>
        <taxon>Metazoa</taxon>
        <taxon>Ecdysozoa</taxon>
        <taxon>Arthropoda</taxon>
        <taxon>Hexapoda</taxon>
        <taxon>Insecta</taxon>
        <taxon>Pterygota</taxon>
        <taxon>Neoptera</taxon>
        <taxon>Endopterygota</taxon>
        <taxon>Coleoptera</taxon>
        <taxon>Polyphaga</taxon>
        <taxon>Cucujiformia</taxon>
        <taxon>Chrysomeloidea</taxon>
        <taxon>Chrysomelidae</taxon>
        <taxon>Galerucinae</taxon>
        <taxon>Diabroticina</taxon>
        <taxon>Diabroticites</taxon>
        <taxon>Diabrotica</taxon>
    </lineage>
</organism>
<keyword evidence="10" id="KW-1133">Transmembrane helix</keyword>
<dbReference type="GO" id="GO:0016705">
    <property type="term" value="F:oxidoreductase activity, acting on paired donors, with incorporation or reduction of molecular oxygen"/>
    <property type="evidence" value="ECO:0007669"/>
    <property type="project" value="InterPro"/>
</dbReference>
<keyword evidence="7 9" id="KW-0503">Monooxygenase</keyword>
<dbReference type="InterPro" id="IPR017972">
    <property type="entry name" value="Cyt_P450_CS"/>
</dbReference>
<comment type="cofactor">
    <cofactor evidence="1 8">
        <name>heme</name>
        <dbReference type="ChEBI" id="CHEBI:30413"/>
    </cofactor>
</comment>
<sequence>MTVQLSMFLIGANATVHSVAFFFYHLVRNPWCQIKLYQEIKSHSGPITVEKLNKLKYLQACLKETLRLEPPIPIISRVLSNDVVCHHYRIPKGTHMNNMGEEYFEDAAKFKSERWYEDEKGGFGNEYQTFTSMSFGYGPRNCLAKEMAENWVASLMLKVCQMFRIEYNYGDIKSSSVLMAAPTKPLKFRLTNRV</sequence>
<evidence type="ECO:0000256" key="10">
    <source>
        <dbReference type="SAM" id="Phobius"/>
    </source>
</evidence>
<proteinExistence type="inferred from homology"/>
<gene>
    <name evidence="11" type="ORF">DIABBA_LOCUS2571</name>
</gene>
<reference evidence="11" key="1">
    <citation type="submission" date="2022-01" db="EMBL/GenBank/DDBJ databases">
        <authorList>
            <person name="King R."/>
        </authorList>
    </citation>
    <scope>NUCLEOTIDE SEQUENCE</scope>
</reference>
<evidence type="ECO:0000256" key="7">
    <source>
        <dbReference type="ARBA" id="ARBA00023033"/>
    </source>
</evidence>
<keyword evidence="12" id="KW-1185">Reference proteome</keyword>
<dbReference type="Pfam" id="PF00067">
    <property type="entry name" value="p450"/>
    <property type="match status" value="1"/>
</dbReference>
<dbReference type="Proteomes" id="UP001153709">
    <property type="component" value="Chromosome 10"/>
</dbReference>
<dbReference type="PANTHER" id="PTHR24279:SF120">
    <property type="entry name" value="CYTOCHROME P450"/>
    <property type="match status" value="1"/>
</dbReference>
<evidence type="ECO:0000313" key="11">
    <source>
        <dbReference type="EMBL" id="CAG9828669.1"/>
    </source>
</evidence>
<evidence type="ECO:0000256" key="6">
    <source>
        <dbReference type="ARBA" id="ARBA00023004"/>
    </source>
</evidence>
<feature type="transmembrane region" description="Helical" evidence="10">
    <location>
        <begin position="6"/>
        <end position="27"/>
    </location>
</feature>
<keyword evidence="10" id="KW-0472">Membrane</keyword>
<accession>A0A9N9SQY3</accession>
<keyword evidence="3 8" id="KW-0349">Heme</keyword>
<evidence type="ECO:0000256" key="1">
    <source>
        <dbReference type="ARBA" id="ARBA00001971"/>
    </source>
</evidence>
<dbReference type="InterPro" id="IPR002401">
    <property type="entry name" value="Cyt_P450_E_grp-I"/>
</dbReference>
<dbReference type="AlphaFoldDB" id="A0A9N9SQY3"/>
<dbReference type="EMBL" id="OU898285">
    <property type="protein sequence ID" value="CAG9828669.1"/>
    <property type="molecule type" value="Genomic_DNA"/>
</dbReference>
<dbReference type="GO" id="GO:0020037">
    <property type="term" value="F:heme binding"/>
    <property type="evidence" value="ECO:0007669"/>
    <property type="project" value="InterPro"/>
</dbReference>
<dbReference type="InterPro" id="IPR036396">
    <property type="entry name" value="Cyt_P450_sf"/>
</dbReference>
<keyword evidence="10" id="KW-0812">Transmembrane</keyword>
<protein>
    <recommendedName>
        <fullName evidence="13">Cytochrome P450</fullName>
    </recommendedName>
</protein>
<dbReference type="SUPFAM" id="SSF48264">
    <property type="entry name" value="Cytochrome P450"/>
    <property type="match status" value="1"/>
</dbReference>
<dbReference type="PANTHER" id="PTHR24279">
    <property type="entry name" value="CYTOCHROME P450"/>
    <property type="match status" value="1"/>
</dbReference>
<evidence type="ECO:0000313" key="12">
    <source>
        <dbReference type="Proteomes" id="UP001153709"/>
    </source>
</evidence>
<keyword evidence="6 8" id="KW-0408">Iron</keyword>
<dbReference type="Gene3D" id="1.10.630.10">
    <property type="entry name" value="Cytochrome P450"/>
    <property type="match status" value="1"/>
</dbReference>
<evidence type="ECO:0000256" key="4">
    <source>
        <dbReference type="ARBA" id="ARBA00022723"/>
    </source>
</evidence>
<keyword evidence="4 8" id="KW-0479">Metal-binding</keyword>
<dbReference type="PROSITE" id="PS00086">
    <property type="entry name" value="CYTOCHROME_P450"/>
    <property type="match status" value="1"/>
</dbReference>
<evidence type="ECO:0000256" key="5">
    <source>
        <dbReference type="ARBA" id="ARBA00023002"/>
    </source>
</evidence>
<dbReference type="OrthoDB" id="3945418at2759"/>